<comment type="subcellular location">
    <subcellularLocation>
        <location evidence="6">Cytoplasm</location>
    </subcellularLocation>
    <text evidence="6">May associate with membranes.</text>
</comment>
<dbReference type="Gene3D" id="3.40.50.300">
    <property type="entry name" value="P-loop containing nucleotide triphosphate hydrolases"/>
    <property type="match status" value="1"/>
</dbReference>
<dbReference type="SUPFAM" id="SSF52540">
    <property type="entry name" value="P-loop containing nucleoside triphosphate hydrolases"/>
    <property type="match status" value="1"/>
</dbReference>
<evidence type="ECO:0000259" key="9">
    <source>
        <dbReference type="PROSITE" id="PS51705"/>
    </source>
</evidence>
<dbReference type="GO" id="GO:0043022">
    <property type="term" value="F:ribosome binding"/>
    <property type="evidence" value="ECO:0007669"/>
    <property type="project" value="TreeGrafter"/>
</dbReference>
<dbReference type="PANTHER" id="PTHR10229">
    <property type="entry name" value="GTP-BINDING PROTEIN HFLX"/>
    <property type="match status" value="1"/>
</dbReference>
<feature type="binding site" evidence="7">
    <location>
        <begin position="222"/>
        <end position="226"/>
    </location>
    <ligand>
        <name>GTP</name>
        <dbReference type="ChEBI" id="CHEBI:37565"/>
    </ligand>
</feature>
<evidence type="ECO:0000256" key="5">
    <source>
        <dbReference type="ARBA" id="ARBA00023134"/>
    </source>
</evidence>
<feature type="binding site" evidence="7">
    <location>
        <begin position="310"/>
        <end position="313"/>
    </location>
    <ligand>
        <name>GTP</name>
        <dbReference type="ChEBI" id="CHEBI:37565"/>
    </ligand>
</feature>
<dbReference type="HAMAP" id="MF_00900">
    <property type="entry name" value="GTPase_HflX"/>
    <property type="match status" value="1"/>
</dbReference>
<dbReference type="GO" id="GO:0046872">
    <property type="term" value="F:metal ion binding"/>
    <property type="evidence" value="ECO:0007669"/>
    <property type="project" value="UniProtKB-KW"/>
</dbReference>
<keyword evidence="5 6" id="KW-0342">GTP-binding</keyword>
<dbReference type="PIRSF" id="PIRSF006809">
    <property type="entry name" value="GTP-binding_hflX_prd"/>
    <property type="match status" value="1"/>
</dbReference>
<feature type="binding site" evidence="8">
    <location>
        <position position="224"/>
    </location>
    <ligand>
        <name>Mg(2+)</name>
        <dbReference type="ChEBI" id="CHEBI:18420"/>
    </ligand>
</feature>
<proteinExistence type="inferred from homology"/>
<dbReference type="NCBIfam" id="TIGR03156">
    <property type="entry name" value="GTP_HflX"/>
    <property type="match status" value="1"/>
</dbReference>
<dbReference type="InterPro" id="IPR016496">
    <property type="entry name" value="GTPase_HflX"/>
</dbReference>
<dbReference type="PROSITE" id="PS51705">
    <property type="entry name" value="G_HFLX"/>
    <property type="match status" value="1"/>
</dbReference>
<dbReference type="FunFam" id="3.40.50.11060:FF:000001">
    <property type="entry name" value="GTPase HflX"/>
    <property type="match status" value="1"/>
</dbReference>
<dbReference type="Pfam" id="PF13167">
    <property type="entry name" value="GTP-bdg_N"/>
    <property type="match status" value="1"/>
</dbReference>
<organism evidence="10 11">
    <name type="scientific">Geotoga petraea</name>
    <dbReference type="NCBI Taxonomy" id="28234"/>
    <lineage>
        <taxon>Bacteria</taxon>
        <taxon>Thermotogati</taxon>
        <taxon>Thermotogota</taxon>
        <taxon>Thermotogae</taxon>
        <taxon>Petrotogales</taxon>
        <taxon>Petrotogaceae</taxon>
        <taxon>Geotoga</taxon>
    </lineage>
</organism>
<evidence type="ECO:0000256" key="1">
    <source>
        <dbReference type="ARBA" id="ARBA00022490"/>
    </source>
</evidence>
<evidence type="ECO:0000313" key="11">
    <source>
        <dbReference type="Proteomes" id="UP000297288"/>
    </source>
</evidence>
<comment type="caution">
    <text evidence="10">The sequence shown here is derived from an EMBL/GenBank/DDBJ whole genome shotgun (WGS) entry which is preliminary data.</text>
</comment>
<dbReference type="AlphaFoldDB" id="A0A4Z0W529"/>
<dbReference type="Gene3D" id="6.10.250.2860">
    <property type="match status" value="1"/>
</dbReference>
<dbReference type="PRINTS" id="PR00326">
    <property type="entry name" value="GTP1OBG"/>
</dbReference>
<dbReference type="Pfam" id="PF01926">
    <property type="entry name" value="MMR_HSR1"/>
    <property type="match status" value="1"/>
</dbReference>
<keyword evidence="2 8" id="KW-0479">Metal-binding</keyword>
<protein>
    <recommendedName>
        <fullName evidence="6">GTPase HflX</fullName>
    </recommendedName>
    <alternativeName>
        <fullName evidence="6">GTP-binding protein HflX</fullName>
    </alternativeName>
</protein>
<evidence type="ECO:0000256" key="3">
    <source>
        <dbReference type="ARBA" id="ARBA00022741"/>
    </source>
</evidence>
<dbReference type="InterPro" id="IPR006073">
    <property type="entry name" value="GTP-bd"/>
</dbReference>
<dbReference type="InterPro" id="IPR032305">
    <property type="entry name" value="GTP-bd_M"/>
</dbReference>
<name>A0A4Z0W529_9BACT</name>
<gene>
    <name evidence="6 10" type="primary">hflX</name>
    <name evidence="10" type="ORF">E4650_05230</name>
</gene>
<dbReference type="GO" id="GO:0005525">
    <property type="term" value="F:GTP binding"/>
    <property type="evidence" value="ECO:0007669"/>
    <property type="project" value="UniProtKB-UniRule"/>
</dbReference>
<dbReference type="InterPro" id="IPR042108">
    <property type="entry name" value="GTPase_HflX_N_sf"/>
</dbReference>
<feature type="domain" description="Hflx-type G" evidence="9">
    <location>
        <begin position="190"/>
        <end position="318"/>
    </location>
</feature>
<keyword evidence="3 6" id="KW-0547">Nucleotide-binding</keyword>
<accession>A0A4Z0W529</accession>
<dbReference type="Gene3D" id="3.40.50.11060">
    <property type="entry name" value="GTPase HflX, N-terminal domain"/>
    <property type="match status" value="1"/>
</dbReference>
<evidence type="ECO:0000256" key="6">
    <source>
        <dbReference type="HAMAP-Rule" id="MF_00900"/>
    </source>
</evidence>
<keyword evidence="1 6" id="KW-0963">Cytoplasm</keyword>
<evidence type="ECO:0000256" key="4">
    <source>
        <dbReference type="ARBA" id="ARBA00022842"/>
    </source>
</evidence>
<feature type="binding site" evidence="7">
    <location>
        <begin position="196"/>
        <end position="203"/>
    </location>
    <ligand>
        <name>GTP</name>
        <dbReference type="ChEBI" id="CHEBI:37565"/>
    </ligand>
</feature>
<dbReference type="GO" id="GO:0003924">
    <property type="term" value="F:GTPase activity"/>
    <property type="evidence" value="ECO:0007669"/>
    <property type="project" value="UniProtKB-UniRule"/>
</dbReference>
<dbReference type="OrthoDB" id="9812272at2"/>
<evidence type="ECO:0000313" key="10">
    <source>
        <dbReference type="EMBL" id="TGG88448.1"/>
    </source>
</evidence>
<evidence type="ECO:0000256" key="8">
    <source>
        <dbReference type="PIRSR" id="PIRSR006809-2"/>
    </source>
</evidence>
<sequence length="412" mass="47715">MKGLIIAVKKHYEDIEKDLNELKILCENIDIEVENIITQNKEKPDKTYYIGSGKISEIKDFTKAYDTDIVVFYNNISNSQKRNIEKEIKTEIIDRNEVILEIFRKNARTKDSKLKVELAQLQYELPKLIGKGKDMSNTGAGIGTLGPGETKLETDRRRIYDRINFLKKQIKEVDKNHETSSKKRENGDYPLISIVGYTSAGKSTFLKNISKDEKIYTSENLFSTLSPSLRKVSFPCGFTGIFSDTVGFIKNLPKNLFDSFKSTLKEVIKSDLIVHIVDISDEVYEKKIKAVNSILEEIEVKNIPLLLVFNKIDKISEEKLNEMKILYPNAFFISSIKENSTREFLLKLESNLDIIEDISIEKIKINFKDMWKLYEFSDKYGILEEKDEFNYSIKRLVAKNYILNSLKKKLEE</sequence>
<evidence type="ECO:0000256" key="7">
    <source>
        <dbReference type="PIRSR" id="PIRSR006809-1"/>
    </source>
</evidence>
<comment type="function">
    <text evidence="6">GTPase that associates with the 50S ribosomal subunit and may have a role during protein synthesis or ribosome biogenesis.</text>
</comment>
<dbReference type="CDD" id="cd01878">
    <property type="entry name" value="HflX"/>
    <property type="match status" value="1"/>
</dbReference>
<dbReference type="InterPro" id="IPR027417">
    <property type="entry name" value="P-loop_NTPase"/>
</dbReference>
<dbReference type="PANTHER" id="PTHR10229:SF0">
    <property type="entry name" value="GTP-BINDING PROTEIN 6-RELATED"/>
    <property type="match status" value="1"/>
</dbReference>
<feature type="binding site" evidence="8">
    <location>
        <position position="203"/>
    </location>
    <ligand>
        <name>Mg(2+)</name>
        <dbReference type="ChEBI" id="CHEBI:18420"/>
    </ligand>
</feature>
<evidence type="ECO:0000256" key="2">
    <source>
        <dbReference type="ARBA" id="ARBA00022723"/>
    </source>
</evidence>
<comment type="subunit">
    <text evidence="6">Monomer. Associates with the 50S ribosomal subunit.</text>
</comment>
<comment type="similarity">
    <text evidence="6">Belongs to the TRAFAC class OBG-HflX-like GTPase superfamily. HflX GTPase family.</text>
</comment>
<comment type="cofactor">
    <cofactor evidence="8">
        <name>Mg(2+)</name>
        <dbReference type="ChEBI" id="CHEBI:18420"/>
    </cofactor>
</comment>
<dbReference type="InterPro" id="IPR025121">
    <property type="entry name" value="GTPase_HflX_N"/>
</dbReference>
<dbReference type="EMBL" id="SRME01000002">
    <property type="protein sequence ID" value="TGG88448.1"/>
    <property type="molecule type" value="Genomic_DNA"/>
</dbReference>
<reference evidence="10 11" key="1">
    <citation type="submission" date="2019-04" db="EMBL/GenBank/DDBJ databases">
        <title>Draft genome sequence data and analysis of a Fermenting Bacterium, Geotoga petraea strain HO-Geo1, isolated from heavy-oil petroleum reservoir in Russia.</title>
        <authorList>
            <person name="Grouzdev D.S."/>
            <person name="Semenova E.M."/>
            <person name="Sokolova D.S."/>
            <person name="Tourova T.P."/>
            <person name="Poltaraus A.B."/>
            <person name="Nazina T.N."/>
        </authorList>
    </citation>
    <scope>NUCLEOTIDE SEQUENCE [LARGE SCALE GENOMIC DNA]</scope>
    <source>
        <strain evidence="10 11">HO-Geo1</strain>
    </source>
</reference>
<dbReference type="InterPro" id="IPR030394">
    <property type="entry name" value="G_HFLX_dom"/>
</dbReference>
<dbReference type="Pfam" id="PF16360">
    <property type="entry name" value="GTP-bdg_M"/>
    <property type="match status" value="1"/>
</dbReference>
<dbReference type="Proteomes" id="UP000297288">
    <property type="component" value="Unassembled WGS sequence"/>
</dbReference>
<dbReference type="GO" id="GO:0005737">
    <property type="term" value="C:cytoplasm"/>
    <property type="evidence" value="ECO:0007669"/>
    <property type="project" value="UniProtKB-SubCell"/>
</dbReference>
<keyword evidence="4 8" id="KW-0460">Magnesium</keyword>
<feature type="binding site" evidence="7">
    <location>
        <begin position="244"/>
        <end position="247"/>
    </location>
    <ligand>
        <name>GTP</name>
        <dbReference type="ChEBI" id="CHEBI:37565"/>
    </ligand>
</feature>